<dbReference type="VEuPathDB" id="ToxoDB:CSUI_009406"/>
<dbReference type="RefSeq" id="XP_067918502.1">
    <property type="nucleotide sequence ID" value="XM_068069522.1"/>
</dbReference>
<name>A0A2C6KGV6_9APIC</name>
<sequence length="98" mass="10982">MVHRRAHPPAKSNPAYGSWRPPFPAFWRSAHPGARSKLSVEREVNLRSACASQPSQSLRTLRPGCSLLSLHLLGSSPSCGLHPRSVTAVVHFYYWHRQ</sequence>
<reference evidence="1 2" key="1">
    <citation type="journal article" date="2017" name="Int. J. Parasitol.">
        <title>The genome of the protozoan parasite Cystoisospora suis and a reverse vaccinology approach to identify vaccine candidates.</title>
        <authorList>
            <person name="Palmieri N."/>
            <person name="Shrestha A."/>
            <person name="Ruttkowski B."/>
            <person name="Beck T."/>
            <person name="Vogl C."/>
            <person name="Tomley F."/>
            <person name="Blake D.P."/>
            <person name="Joachim A."/>
        </authorList>
    </citation>
    <scope>NUCLEOTIDE SEQUENCE [LARGE SCALE GENOMIC DNA]</scope>
    <source>
        <strain evidence="1 2">Wien I</strain>
    </source>
</reference>
<dbReference type="GeneID" id="94432733"/>
<dbReference type="AlphaFoldDB" id="A0A2C6KGV6"/>
<evidence type="ECO:0000313" key="1">
    <source>
        <dbReference type="EMBL" id="PHJ16777.1"/>
    </source>
</evidence>
<evidence type="ECO:0000313" key="2">
    <source>
        <dbReference type="Proteomes" id="UP000221165"/>
    </source>
</evidence>
<gene>
    <name evidence="1" type="ORF">CSUI_009406</name>
</gene>
<accession>A0A2C6KGV6</accession>
<comment type="caution">
    <text evidence="1">The sequence shown here is derived from an EMBL/GenBank/DDBJ whole genome shotgun (WGS) entry which is preliminary data.</text>
</comment>
<keyword evidence="2" id="KW-1185">Reference proteome</keyword>
<dbReference type="Proteomes" id="UP000221165">
    <property type="component" value="Unassembled WGS sequence"/>
</dbReference>
<proteinExistence type="predicted"/>
<dbReference type="EMBL" id="MIGC01005597">
    <property type="protein sequence ID" value="PHJ16777.1"/>
    <property type="molecule type" value="Genomic_DNA"/>
</dbReference>
<protein>
    <submittedName>
        <fullName evidence="1">Uncharacterized protein</fullName>
    </submittedName>
</protein>
<organism evidence="1 2">
    <name type="scientific">Cystoisospora suis</name>
    <dbReference type="NCBI Taxonomy" id="483139"/>
    <lineage>
        <taxon>Eukaryota</taxon>
        <taxon>Sar</taxon>
        <taxon>Alveolata</taxon>
        <taxon>Apicomplexa</taxon>
        <taxon>Conoidasida</taxon>
        <taxon>Coccidia</taxon>
        <taxon>Eucoccidiorida</taxon>
        <taxon>Eimeriorina</taxon>
        <taxon>Sarcocystidae</taxon>
        <taxon>Cystoisospora</taxon>
    </lineage>
</organism>